<evidence type="ECO:0000256" key="1">
    <source>
        <dbReference type="SAM" id="MobiDB-lite"/>
    </source>
</evidence>
<sequence length="94" mass="10145">MSSKEKKENALDNACKRVQLQHLDTCTCTEDGHLQMGPICGVACCVALLFGGEPAPEEAHFRTPALSKPDTSAYQAGPGLKTHPHSTQQELRGR</sequence>
<dbReference type="AlphaFoldDB" id="A0A084VVA2"/>
<dbReference type="EMBL" id="KE525157">
    <property type="protein sequence ID" value="KFB41896.1"/>
    <property type="molecule type" value="Genomic_DNA"/>
</dbReference>
<organism evidence="2">
    <name type="scientific">Anopheles sinensis</name>
    <name type="common">Mosquito</name>
    <dbReference type="NCBI Taxonomy" id="74873"/>
    <lineage>
        <taxon>Eukaryota</taxon>
        <taxon>Metazoa</taxon>
        <taxon>Ecdysozoa</taxon>
        <taxon>Arthropoda</taxon>
        <taxon>Hexapoda</taxon>
        <taxon>Insecta</taxon>
        <taxon>Pterygota</taxon>
        <taxon>Neoptera</taxon>
        <taxon>Endopterygota</taxon>
        <taxon>Diptera</taxon>
        <taxon>Nematocera</taxon>
        <taxon>Culicoidea</taxon>
        <taxon>Culicidae</taxon>
        <taxon>Anophelinae</taxon>
        <taxon>Anopheles</taxon>
    </lineage>
</organism>
<feature type="region of interest" description="Disordered" evidence="1">
    <location>
        <begin position="57"/>
        <end position="94"/>
    </location>
</feature>
<dbReference type="EnsemblMetazoa" id="ASIC009455-RA">
    <property type="protein sequence ID" value="ASIC009455-PA"/>
    <property type="gene ID" value="ASIC009455"/>
</dbReference>
<reference evidence="2 4" key="1">
    <citation type="journal article" date="2014" name="BMC Genomics">
        <title>Genome sequence of Anopheles sinensis provides insight into genetics basis of mosquito competence for malaria parasites.</title>
        <authorList>
            <person name="Zhou D."/>
            <person name="Zhang D."/>
            <person name="Ding G."/>
            <person name="Shi L."/>
            <person name="Hou Q."/>
            <person name="Ye Y."/>
            <person name="Xu Y."/>
            <person name="Zhou H."/>
            <person name="Xiong C."/>
            <person name="Li S."/>
            <person name="Yu J."/>
            <person name="Hong S."/>
            <person name="Yu X."/>
            <person name="Zou P."/>
            <person name="Chen C."/>
            <person name="Chang X."/>
            <person name="Wang W."/>
            <person name="Lv Y."/>
            <person name="Sun Y."/>
            <person name="Ma L."/>
            <person name="Shen B."/>
            <person name="Zhu C."/>
        </authorList>
    </citation>
    <scope>NUCLEOTIDE SEQUENCE [LARGE SCALE GENOMIC DNA]</scope>
</reference>
<protein>
    <submittedName>
        <fullName evidence="2 3">Uncharacterized protein</fullName>
    </submittedName>
</protein>
<evidence type="ECO:0000313" key="3">
    <source>
        <dbReference type="EnsemblMetazoa" id="ASIC009455-PA"/>
    </source>
</evidence>
<gene>
    <name evidence="2" type="ORF">ZHAS_00009455</name>
</gene>
<name>A0A084VVA2_ANOSI</name>
<reference evidence="3" key="2">
    <citation type="submission" date="2020-05" db="UniProtKB">
        <authorList>
            <consortium name="EnsemblMetazoa"/>
        </authorList>
    </citation>
    <scope>IDENTIFICATION</scope>
</reference>
<accession>A0A084VVA2</accession>
<dbReference type="Proteomes" id="UP000030765">
    <property type="component" value="Unassembled WGS sequence"/>
</dbReference>
<evidence type="ECO:0000313" key="2">
    <source>
        <dbReference type="EMBL" id="KFB41896.1"/>
    </source>
</evidence>
<feature type="compositionally biased region" description="Polar residues" evidence="1">
    <location>
        <begin position="85"/>
        <end position="94"/>
    </location>
</feature>
<dbReference type="VEuPathDB" id="VectorBase:ASIC009455"/>
<proteinExistence type="predicted"/>
<evidence type="ECO:0000313" key="4">
    <source>
        <dbReference type="Proteomes" id="UP000030765"/>
    </source>
</evidence>
<dbReference type="EMBL" id="ATLV01017168">
    <property type="status" value="NOT_ANNOTATED_CDS"/>
    <property type="molecule type" value="Genomic_DNA"/>
</dbReference>
<keyword evidence="4" id="KW-1185">Reference proteome</keyword>